<organism evidence="1 2">
    <name type="scientific">Keratinibaculum paraultunense</name>
    <dbReference type="NCBI Taxonomy" id="1278232"/>
    <lineage>
        <taxon>Bacteria</taxon>
        <taxon>Bacillati</taxon>
        <taxon>Bacillota</taxon>
        <taxon>Tissierellia</taxon>
        <taxon>Tissierellales</taxon>
        <taxon>Tepidimicrobiaceae</taxon>
        <taxon>Keratinibaculum</taxon>
    </lineage>
</organism>
<dbReference type="RefSeq" id="WP_132028702.1">
    <property type="nucleotide sequence ID" value="NZ_CP068564.1"/>
</dbReference>
<sequence length="584" mass="65108">MRKIVSILIILSLIFSGFSIGFAEVFKDETIYTNLDYNGNPQKIVVVNRIHGDIQNEYQDKYYIDYGKYDNIYVLVDDVEPIIEKDKIKWPLEGLKDNDIYYEASIKKELPMKINIKYFLDGKEITGEELAGKSGNLKIDISIENENNLTTQIQVPLNLDIFSNIKVENGTISVVGKTMTVVFTHLPIGDGKFSIEAKGENIELDSILISSINSKMPVSEDLEDFSSGIDEMAEGFNELEEGSKELSKGTFRLKDGLKVLADGISEFYSGFSQVNSKTKEISKGFNQFNLGFKTLKESIGDLVKGIGELNYGLQTIGEKSSGIKDGLFQLKEGTSNLDDGLKELNNGITTLNSNHKQLVELAKSLQNSQDPRVKALAEGVIGEGVAIGNLSSGLDESYKGMNAISENSNKLYLGYIEYNNGLNEILGGYNELNEKLQPLPKELDNMYSGHIQLTNGLDTLFEGLNSMDDGISKINNNTKTLPDKVQELAEGQEELTKGISKINDEGISKIKYTVEIFAEKGEDTEDNYTSFVDSRNVNNSTCQFVMKTPAIKIESSERQVKIEEKNDKSFWERFLDLFRGKTGE</sequence>
<dbReference type="AlphaFoldDB" id="A0A4R3KT18"/>
<dbReference type="Gene3D" id="1.10.287.950">
    <property type="entry name" value="Methyl-accepting chemotaxis protein"/>
    <property type="match status" value="2"/>
</dbReference>
<dbReference type="Proteomes" id="UP000294567">
    <property type="component" value="Unassembled WGS sequence"/>
</dbReference>
<name>A0A4R3KT18_9FIRM</name>
<protein>
    <submittedName>
        <fullName evidence="1">X-X-X-Leu-X-X-Gly heptad repeat protein</fullName>
    </submittedName>
</protein>
<comment type="caution">
    <text evidence="1">The sequence shown here is derived from an EMBL/GenBank/DDBJ whole genome shotgun (WGS) entry which is preliminary data.</text>
</comment>
<accession>A0A4R3KT18</accession>
<proteinExistence type="predicted"/>
<evidence type="ECO:0000313" key="2">
    <source>
        <dbReference type="Proteomes" id="UP000294567"/>
    </source>
</evidence>
<evidence type="ECO:0000313" key="1">
    <source>
        <dbReference type="EMBL" id="TCS87641.1"/>
    </source>
</evidence>
<gene>
    <name evidence="1" type="ORF">EDD65_11076</name>
</gene>
<dbReference type="SUPFAM" id="SSF58104">
    <property type="entry name" value="Methyl-accepting chemotaxis protein (MCP) signaling domain"/>
    <property type="match status" value="1"/>
</dbReference>
<keyword evidence="2" id="KW-1185">Reference proteome</keyword>
<reference evidence="1 2" key="1">
    <citation type="submission" date="2019-03" db="EMBL/GenBank/DDBJ databases">
        <title>Genomic Encyclopedia of Type Strains, Phase IV (KMG-IV): sequencing the most valuable type-strain genomes for metagenomic binning, comparative biology and taxonomic classification.</title>
        <authorList>
            <person name="Goeker M."/>
        </authorList>
    </citation>
    <scope>NUCLEOTIDE SEQUENCE [LARGE SCALE GENOMIC DNA]</scope>
    <source>
        <strain evidence="1 2">DSM 26752</strain>
    </source>
</reference>
<dbReference type="EMBL" id="SMAE01000010">
    <property type="protein sequence ID" value="TCS87641.1"/>
    <property type="molecule type" value="Genomic_DNA"/>
</dbReference>
<dbReference type="OrthoDB" id="9815841at2"/>